<comment type="caution">
    <text evidence="3">The sequence shown here is derived from an EMBL/GenBank/DDBJ whole genome shotgun (WGS) entry which is preliminary data.</text>
</comment>
<dbReference type="Proteomes" id="UP000628775">
    <property type="component" value="Unassembled WGS sequence"/>
</dbReference>
<dbReference type="RefSeq" id="WP_188698954.1">
    <property type="nucleotide sequence ID" value="NZ_BMIR01000036.1"/>
</dbReference>
<reference evidence="3" key="1">
    <citation type="journal article" date="2014" name="Int. J. Syst. Evol. Microbiol.">
        <title>Complete genome sequence of Corynebacterium casei LMG S-19264T (=DSM 44701T), isolated from a smear-ripened cheese.</title>
        <authorList>
            <consortium name="US DOE Joint Genome Institute (JGI-PGF)"/>
            <person name="Walter F."/>
            <person name="Albersmeier A."/>
            <person name="Kalinowski J."/>
            <person name="Ruckert C."/>
        </authorList>
    </citation>
    <scope>NUCLEOTIDE SEQUENCE</scope>
    <source>
        <strain evidence="3">CGMCC 1.15371</strain>
    </source>
</reference>
<dbReference type="Pfam" id="PF10925">
    <property type="entry name" value="DUF2680"/>
    <property type="match status" value="1"/>
</dbReference>
<organism evidence="3 4">
    <name type="scientific">Pullulanibacillus camelliae</name>
    <dbReference type="NCBI Taxonomy" id="1707096"/>
    <lineage>
        <taxon>Bacteria</taxon>
        <taxon>Bacillati</taxon>
        <taxon>Bacillota</taxon>
        <taxon>Bacilli</taxon>
        <taxon>Bacillales</taxon>
        <taxon>Sporolactobacillaceae</taxon>
        <taxon>Pullulanibacillus</taxon>
    </lineage>
</organism>
<protein>
    <recommendedName>
        <fullName evidence="5">DUF2680 domain-containing protein</fullName>
    </recommendedName>
</protein>
<evidence type="ECO:0000313" key="3">
    <source>
        <dbReference type="EMBL" id="GGE56546.1"/>
    </source>
</evidence>
<evidence type="ECO:0008006" key="5">
    <source>
        <dbReference type="Google" id="ProtNLM"/>
    </source>
</evidence>
<accession>A0A8J3E001</accession>
<feature type="chain" id="PRO_5035233325" description="DUF2680 domain-containing protein" evidence="2">
    <location>
        <begin position="26"/>
        <end position="118"/>
    </location>
</feature>
<dbReference type="EMBL" id="BMIR01000036">
    <property type="protein sequence ID" value="GGE56546.1"/>
    <property type="molecule type" value="Genomic_DNA"/>
</dbReference>
<keyword evidence="2" id="KW-0732">Signal</keyword>
<evidence type="ECO:0000313" key="4">
    <source>
        <dbReference type="Proteomes" id="UP000628775"/>
    </source>
</evidence>
<evidence type="ECO:0000256" key="2">
    <source>
        <dbReference type="SAM" id="SignalP"/>
    </source>
</evidence>
<feature type="region of interest" description="Disordered" evidence="1">
    <location>
        <begin position="95"/>
        <end position="118"/>
    </location>
</feature>
<feature type="signal peptide" evidence="2">
    <location>
        <begin position="1"/>
        <end position="25"/>
    </location>
</feature>
<reference evidence="3" key="2">
    <citation type="submission" date="2020-09" db="EMBL/GenBank/DDBJ databases">
        <authorList>
            <person name="Sun Q."/>
            <person name="Zhou Y."/>
        </authorList>
    </citation>
    <scope>NUCLEOTIDE SEQUENCE</scope>
    <source>
        <strain evidence="3">CGMCC 1.15371</strain>
    </source>
</reference>
<dbReference type="InterPro" id="IPR024485">
    <property type="entry name" value="DUF2680"/>
</dbReference>
<sequence>MLKKITNSFIALCFALAFVGVTAHAQEEHSATQSQSPQGRIQLTQQQKNEITKLQKNILQQKKALIQKYVEYGVIPKAKGKEILSHLDEHMKHLGESGYGFGHHQHHHDFHPRHEKEE</sequence>
<proteinExistence type="predicted"/>
<gene>
    <name evidence="3" type="primary">yckD</name>
    <name evidence="3" type="ORF">GCM10011391_39320</name>
</gene>
<evidence type="ECO:0000256" key="1">
    <source>
        <dbReference type="SAM" id="MobiDB-lite"/>
    </source>
</evidence>
<keyword evidence="4" id="KW-1185">Reference proteome</keyword>
<name>A0A8J3E001_9BACL</name>
<dbReference type="AlphaFoldDB" id="A0A8J3E001"/>